<dbReference type="PANTHER" id="PTHR28055">
    <property type="entry name" value="ALTERED INHERITANCE OF MITOCHONDRIA PROTEIN 41, MITOCHONDRIAL"/>
    <property type="match status" value="1"/>
</dbReference>
<dbReference type="InterPro" id="IPR019004">
    <property type="entry name" value="YqeY/Aim41"/>
</dbReference>
<name>A0A2H0RHD0_9BACT</name>
<sequence length="150" mass="16338">MMHQQIKDQIKTAMLAKDTDRLSALRNISAALTSEVMAKGRKPAELATDKEALTVLKRLAKQRQESIEQFTLGNRPERAEAESRELEIIKGFLPTGLSREEVRVLAIAKKAELQITDKAKLGLLTGAVMKAAQGAADGALVKAVVAELFD</sequence>
<organism evidence="1 2">
    <name type="scientific">Candidatus Vogelbacteria bacterium CG10_big_fil_rev_8_21_14_0_10_49_38</name>
    <dbReference type="NCBI Taxonomy" id="1975043"/>
    <lineage>
        <taxon>Bacteria</taxon>
        <taxon>Candidatus Vogeliibacteriota</taxon>
    </lineage>
</organism>
<dbReference type="InterPro" id="IPR042184">
    <property type="entry name" value="YqeY/Aim41_N"/>
</dbReference>
<dbReference type="Gene3D" id="1.10.10.410">
    <property type="match status" value="1"/>
</dbReference>
<dbReference type="Gene3D" id="1.10.1510.10">
    <property type="entry name" value="Uncharacterised protein YqeY/AIM41 PF09424, N-terminal domain"/>
    <property type="match status" value="1"/>
</dbReference>
<reference evidence="1 2" key="1">
    <citation type="submission" date="2017-09" db="EMBL/GenBank/DDBJ databases">
        <title>Depth-based differentiation of microbial function through sediment-hosted aquifers and enrichment of novel symbionts in the deep terrestrial subsurface.</title>
        <authorList>
            <person name="Probst A.J."/>
            <person name="Ladd B."/>
            <person name="Jarett J.K."/>
            <person name="Geller-Mcgrath D.E."/>
            <person name="Sieber C.M."/>
            <person name="Emerson J.B."/>
            <person name="Anantharaman K."/>
            <person name="Thomas B.C."/>
            <person name="Malmstrom R."/>
            <person name="Stieglmeier M."/>
            <person name="Klingl A."/>
            <person name="Woyke T."/>
            <person name="Ryan C.M."/>
            <person name="Banfield J.F."/>
        </authorList>
    </citation>
    <scope>NUCLEOTIDE SEQUENCE [LARGE SCALE GENOMIC DNA]</scope>
    <source>
        <strain evidence="1">CG10_big_fil_rev_8_21_14_0_10_49_38</strain>
    </source>
</reference>
<dbReference type="Pfam" id="PF09424">
    <property type="entry name" value="YqeY"/>
    <property type="match status" value="1"/>
</dbReference>
<evidence type="ECO:0000313" key="2">
    <source>
        <dbReference type="Proteomes" id="UP000230431"/>
    </source>
</evidence>
<dbReference type="AlphaFoldDB" id="A0A2H0RHD0"/>
<dbReference type="PANTHER" id="PTHR28055:SF1">
    <property type="entry name" value="ALTERED INHERITANCE OF MITOCHONDRIA PROTEIN 41, MITOCHONDRIAL"/>
    <property type="match status" value="1"/>
</dbReference>
<dbReference type="GO" id="GO:0016884">
    <property type="term" value="F:carbon-nitrogen ligase activity, with glutamine as amido-N-donor"/>
    <property type="evidence" value="ECO:0007669"/>
    <property type="project" value="InterPro"/>
</dbReference>
<dbReference type="GO" id="GO:0016740">
    <property type="term" value="F:transferase activity"/>
    <property type="evidence" value="ECO:0007669"/>
    <property type="project" value="UniProtKB-KW"/>
</dbReference>
<evidence type="ECO:0000313" key="1">
    <source>
        <dbReference type="EMBL" id="PIR45903.1"/>
    </source>
</evidence>
<keyword evidence="1" id="KW-0808">Transferase</keyword>
<comment type="caution">
    <text evidence="1">The sequence shown here is derived from an EMBL/GenBank/DDBJ whole genome shotgun (WGS) entry which is preliminary data.</text>
</comment>
<dbReference type="Proteomes" id="UP000230431">
    <property type="component" value="Unassembled WGS sequence"/>
</dbReference>
<proteinExistence type="predicted"/>
<dbReference type="InterPro" id="IPR023168">
    <property type="entry name" value="GatB_Yqey_C_2"/>
</dbReference>
<dbReference type="SUPFAM" id="SSF89095">
    <property type="entry name" value="GatB/YqeY motif"/>
    <property type="match status" value="1"/>
</dbReference>
<dbReference type="EMBL" id="PCYK01000021">
    <property type="protein sequence ID" value="PIR45903.1"/>
    <property type="molecule type" value="Genomic_DNA"/>
</dbReference>
<gene>
    <name evidence="1" type="ORF">COV08_02625</name>
</gene>
<protein>
    <submittedName>
        <fullName evidence="1">Glutamyl-tRNA amidotransferase</fullName>
    </submittedName>
</protein>
<accession>A0A2H0RHD0</accession>
<dbReference type="InterPro" id="IPR003789">
    <property type="entry name" value="Asn/Gln_tRNA_amidoTrase-B-like"/>
</dbReference>